<comment type="caution">
    <text evidence="1">The sequence shown here is derived from an EMBL/GenBank/DDBJ whole genome shotgun (WGS) entry which is preliminary data.</text>
</comment>
<evidence type="ECO:0000313" key="1">
    <source>
        <dbReference type="EMBL" id="EPI67084.1"/>
    </source>
</evidence>
<gene>
    <name evidence="1" type="ORF">A673_03364</name>
</gene>
<organism evidence="1 2">
    <name type="scientific">Salmonella enteritidis (strain 2009K0958)</name>
    <dbReference type="NCBI Taxonomy" id="1192586"/>
    <lineage>
        <taxon>Bacteria</taxon>
        <taxon>Pseudomonadati</taxon>
        <taxon>Pseudomonadota</taxon>
        <taxon>Gammaproteobacteria</taxon>
        <taxon>Enterobacterales</taxon>
        <taxon>Enterobacteriaceae</taxon>
        <taxon>Salmonella</taxon>
    </lineage>
</organism>
<accession>A0A656IBT6</accession>
<protein>
    <submittedName>
        <fullName evidence="1">Uncharacterized protein</fullName>
    </submittedName>
</protein>
<name>A0A656IBT6_SALE2</name>
<proteinExistence type="predicted"/>
<dbReference type="AlphaFoldDB" id="A0A656IBT6"/>
<dbReference type="Proteomes" id="UP000014535">
    <property type="component" value="Unassembled WGS sequence"/>
</dbReference>
<dbReference type="EMBL" id="ATFT01000068">
    <property type="protein sequence ID" value="EPI67084.1"/>
    <property type="molecule type" value="Genomic_DNA"/>
</dbReference>
<reference evidence="1 2" key="1">
    <citation type="submission" date="2013-04" db="EMBL/GenBank/DDBJ databases">
        <authorList>
            <person name="McClelland M."/>
            <person name="Porwollik S."/>
            <person name="Desai P."/>
            <person name="Cheng P."/>
            <person name="Wollam A."/>
            <person name="Pepin K."/>
            <person name="Palsikar V.B."/>
            <person name="Fulton L."/>
            <person name="Fulton R."/>
            <person name="Delehaunty K."/>
            <person name="Fronick C."/>
            <person name="Godfrey J."/>
            <person name="Waligorski J."/>
            <person name="Appelbaum E."/>
            <person name="Tomlinson C."/>
            <person name="Warren W."/>
            <person name="Sodergren E."/>
            <person name="Weinstock G."/>
            <person name="Wilson R.K."/>
        </authorList>
    </citation>
    <scope>NUCLEOTIDE SEQUENCE [LARGE SCALE GENOMIC DNA]</scope>
    <source>
        <strain evidence="1 2">2009K0958</strain>
    </source>
</reference>
<evidence type="ECO:0000313" key="2">
    <source>
        <dbReference type="Proteomes" id="UP000014535"/>
    </source>
</evidence>
<sequence>MPELAMLHSFYSEPTFREGVLNKKPRPVCAGGVLESCVFRTLRRIADDHHHTHDDHCARWRSC</sequence>